<dbReference type="SUPFAM" id="SSF48366">
    <property type="entry name" value="Ras GEF"/>
    <property type="match status" value="1"/>
</dbReference>
<dbReference type="InterPro" id="IPR001895">
    <property type="entry name" value="RASGEF_cat_dom"/>
</dbReference>
<evidence type="ECO:0000256" key="3">
    <source>
        <dbReference type="SAM" id="MobiDB-lite"/>
    </source>
</evidence>
<dbReference type="InterPro" id="IPR000719">
    <property type="entry name" value="Prot_kinase_dom"/>
</dbReference>
<feature type="region of interest" description="Disordered" evidence="3">
    <location>
        <begin position="445"/>
        <end position="466"/>
    </location>
</feature>
<evidence type="ECO:0000313" key="7">
    <source>
        <dbReference type="EMBL" id="KAJ3507608.1"/>
    </source>
</evidence>
<evidence type="ECO:0000256" key="2">
    <source>
        <dbReference type="PROSITE-ProRule" id="PRU00168"/>
    </source>
</evidence>
<reference evidence="7" key="1">
    <citation type="submission" date="2022-07" db="EMBL/GenBank/DDBJ databases">
        <title>Genome Sequence of Agrocybe chaxingu.</title>
        <authorList>
            <person name="Buettner E."/>
        </authorList>
    </citation>
    <scope>NUCLEOTIDE SEQUENCE</scope>
    <source>
        <strain evidence="7">MP-N11</strain>
    </source>
</reference>
<gene>
    <name evidence="7" type="ORF">NLJ89_g6206</name>
</gene>
<dbReference type="Proteomes" id="UP001148786">
    <property type="component" value="Unassembled WGS sequence"/>
</dbReference>
<evidence type="ECO:0008006" key="9">
    <source>
        <dbReference type="Google" id="ProtNLM"/>
    </source>
</evidence>
<dbReference type="PANTHER" id="PTHR23113:SF348">
    <property type="entry name" value="GUANYL-NUCLEOTIDE EXCHANGE FACTOR RASGEF, PUTATIVE (AFU_ORTHOLOGUE AFUA_1G04700)-RELATED"/>
    <property type="match status" value="1"/>
</dbReference>
<dbReference type="InterPro" id="IPR000651">
    <property type="entry name" value="Ras-like_Gua-exchang_fac_N"/>
</dbReference>
<dbReference type="GO" id="GO:0005524">
    <property type="term" value="F:ATP binding"/>
    <property type="evidence" value="ECO:0007669"/>
    <property type="project" value="InterPro"/>
</dbReference>
<dbReference type="InterPro" id="IPR008937">
    <property type="entry name" value="Ras-like_GEF"/>
</dbReference>
<dbReference type="SMART" id="SM00147">
    <property type="entry name" value="RasGEF"/>
    <property type="match status" value="1"/>
</dbReference>
<dbReference type="InterPro" id="IPR008266">
    <property type="entry name" value="Tyr_kinase_AS"/>
</dbReference>
<dbReference type="GO" id="GO:0005085">
    <property type="term" value="F:guanyl-nucleotide exchange factor activity"/>
    <property type="evidence" value="ECO:0007669"/>
    <property type="project" value="UniProtKB-KW"/>
</dbReference>
<dbReference type="Pfam" id="PF07714">
    <property type="entry name" value="PK_Tyr_Ser-Thr"/>
    <property type="match status" value="1"/>
</dbReference>
<sequence length="975" mass="108163">MSLLSTFVSLSGTPGLEAAVSLLTATYTGIENIKLYKIQLGMEMNRGQLQSKAIQARDNAEIREVLQIIVRSQDDMKALLSSDDSRPVEEMMESLQTHLMDPDLQPTQEEIFKAGLWQLHESTSKLPPLTDLTGQVTLTSHEAVMKGQWLDKASVALRYPRALTNSPEVQDVSPWMNNGTIMNYVKRSPQVDRLKLLCDAATGLEFLHQRGIVHGDLRGANVLITKNGVACLSDFGLSKFLEDCGKGIHPNPSMNSRWLAPELIGEIGQVSTYSDVWSFAMVCLEVLSGEAPFSDMKHDDKVRQALENGNLPERPGRVATSNGLSTEMWALMCKCWHKKPESRPSISNVKASLLAIRGMTPAIGIFLSSICMNLSLTITADSKPTISKRFGIFRKREDRPSTSSSSSDTSVMSSASAHKRHTHQFSPSISIPEAVPPLLISTSEGLARSSRPKITRPHTSSSSSQDAALVVGVNRNISQSPVSPLFSTSHISPGGPPRLELPHLSVSSPARIGAYFPAEVPRGRQASDASLISPLKSASSSDSGVHFSGPVHEAKSNTRCIVYINDGTVSAGSLEGLVQRLISNFNSQKDREYRDALLTACADFAASDDLFGILSGHFYQAESIEHPEDRVAVQYNILLVITYWISHRSLPTDVQLLRQMSGFCDSAIRMKTAAAMIDKAEDLKRLIEVRLNGDPSTSSIHLSPGRKMLSSSQIKPQDLAIALTLLEGDKYKALLPSDYIAHLGQHQGYNNVKAAYTTNNKIITWVKDSVLHYDSVEKRADVLKFFINTATECRKLRNFSSLVAITTALHSSPVESLKLTKSALTLQMQGKLDALYDIINPSFNHRGYREALNDIASARERDCCVPWLAVHLKQLHIVLQNYPMTVHVDGQTLVNFQRYIKLIDRIKEVVHYRPPDLESYRNQGQLAYLENQLRNLKMSEHKDDELVSRSELLRKSEERDYRTRKPQLRTLGFRV</sequence>
<feature type="region of interest" description="Disordered" evidence="3">
    <location>
        <begin position="391"/>
        <end position="429"/>
    </location>
</feature>
<dbReference type="OrthoDB" id="4062651at2759"/>
<dbReference type="InterPro" id="IPR023578">
    <property type="entry name" value="Ras_GEF_dom_sf"/>
</dbReference>
<feature type="domain" description="Ras-GEF" evidence="4">
    <location>
        <begin position="715"/>
        <end position="946"/>
    </location>
</feature>
<name>A0A9W8JZ75_9AGAR</name>
<protein>
    <recommendedName>
        <fullName evidence="9">Non-specific serine/threonine protein kinase</fullName>
    </recommendedName>
</protein>
<keyword evidence="1 2" id="KW-0344">Guanine-nucleotide releasing factor</keyword>
<evidence type="ECO:0000256" key="1">
    <source>
        <dbReference type="ARBA" id="ARBA00022658"/>
    </source>
</evidence>
<evidence type="ECO:0000259" key="5">
    <source>
        <dbReference type="PROSITE" id="PS50011"/>
    </source>
</evidence>
<dbReference type="AlphaFoldDB" id="A0A9W8JZ75"/>
<evidence type="ECO:0000259" key="4">
    <source>
        <dbReference type="PROSITE" id="PS50009"/>
    </source>
</evidence>
<feature type="compositionally biased region" description="Polar residues" evidence="3">
    <location>
        <begin position="457"/>
        <end position="466"/>
    </location>
</feature>
<keyword evidence="8" id="KW-1185">Reference proteome</keyword>
<dbReference type="InterPro" id="IPR001245">
    <property type="entry name" value="Ser-Thr/Tyr_kinase_cat_dom"/>
</dbReference>
<dbReference type="EMBL" id="JANKHO010000643">
    <property type="protein sequence ID" value="KAJ3507608.1"/>
    <property type="molecule type" value="Genomic_DNA"/>
</dbReference>
<evidence type="ECO:0000259" key="6">
    <source>
        <dbReference type="PROSITE" id="PS50212"/>
    </source>
</evidence>
<dbReference type="GO" id="GO:0005886">
    <property type="term" value="C:plasma membrane"/>
    <property type="evidence" value="ECO:0007669"/>
    <property type="project" value="TreeGrafter"/>
</dbReference>
<dbReference type="GO" id="GO:0004672">
    <property type="term" value="F:protein kinase activity"/>
    <property type="evidence" value="ECO:0007669"/>
    <property type="project" value="InterPro"/>
</dbReference>
<comment type="caution">
    <text evidence="7">The sequence shown here is derived from an EMBL/GenBank/DDBJ whole genome shotgun (WGS) entry which is preliminary data.</text>
</comment>
<dbReference type="PROSITE" id="PS00109">
    <property type="entry name" value="PROTEIN_KINASE_TYR"/>
    <property type="match status" value="1"/>
</dbReference>
<dbReference type="PROSITE" id="PS50009">
    <property type="entry name" value="RASGEF_CAT"/>
    <property type="match status" value="1"/>
</dbReference>
<accession>A0A9W8JZ75</accession>
<feature type="domain" description="N-terminal Ras-GEF" evidence="6">
    <location>
        <begin position="565"/>
        <end position="691"/>
    </location>
</feature>
<dbReference type="Gene3D" id="1.10.840.10">
    <property type="entry name" value="Ras guanine-nucleotide exchange factors catalytic domain"/>
    <property type="match status" value="1"/>
</dbReference>
<feature type="compositionally biased region" description="Low complexity" evidence="3">
    <location>
        <begin position="401"/>
        <end position="416"/>
    </location>
</feature>
<dbReference type="PROSITE" id="PS50011">
    <property type="entry name" value="PROTEIN_KINASE_DOM"/>
    <property type="match status" value="1"/>
</dbReference>
<dbReference type="SUPFAM" id="SSF56112">
    <property type="entry name" value="Protein kinase-like (PK-like)"/>
    <property type="match status" value="1"/>
</dbReference>
<dbReference type="InterPro" id="IPR036964">
    <property type="entry name" value="RASGEF_cat_dom_sf"/>
</dbReference>
<dbReference type="GO" id="GO:0007265">
    <property type="term" value="P:Ras protein signal transduction"/>
    <property type="evidence" value="ECO:0007669"/>
    <property type="project" value="TreeGrafter"/>
</dbReference>
<evidence type="ECO:0000313" key="8">
    <source>
        <dbReference type="Proteomes" id="UP001148786"/>
    </source>
</evidence>
<dbReference type="Gene3D" id="1.20.870.10">
    <property type="entry name" value="Son of sevenless (SoS) protein Chain: S domain 1"/>
    <property type="match status" value="1"/>
</dbReference>
<dbReference type="Gene3D" id="1.10.510.10">
    <property type="entry name" value="Transferase(Phosphotransferase) domain 1"/>
    <property type="match status" value="1"/>
</dbReference>
<dbReference type="InterPro" id="IPR011009">
    <property type="entry name" value="Kinase-like_dom_sf"/>
</dbReference>
<dbReference type="Pfam" id="PF00617">
    <property type="entry name" value="RasGEF"/>
    <property type="match status" value="1"/>
</dbReference>
<dbReference type="PROSITE" id="PS50212">
    <property type="entry name" value="RASGEF_NTER"/>
    <property type="match status" value="1"/>
</dbReference>
<dbReference type="PANTHER" id="PTHR23113">
    <property type="entry name" value="GUANINE NUCLEOTIDE EXCHANGE FACTOR"/>
    <property type="match status" value="1"/>
</dbReference>
<proteinExistence type="predicted"/>
<feature type="domain" description="Protein kinase" evidence="5">
    <location>
        <begin position="38"/>
        <end position="354"/>
    </location>
</feature>
<organism evidence="7 8">
    <name type="scientific">Agrocybe chaxingu</name>
    <dbReference type="NCBI Taxonomy" id="84603"/>
    <lineage>
        <taxon>Eukaryota</taxon>
        <taxon>Fungi</taxon>
        <taxon>Dikarya</taxon>
        <taxon>Basidiomycota</taxon>
        <taxon>Agaricomycotina</taxon>
        <taxon>Agaricomycetes</taxon>
        <taxon>Agaricomycetidae</taxon>
        <taxon>Agaricales</taxon>
        <taxon>Agaricineae</taxon>
        <taxon>Strophariaceae</taxon>
        <taxon>Agrocybe</taxon>
    </lineage>
</organism>